<protein>
    <submittedName>
        <fullName evidence="2">Uncharacterized protein</fullName>
    </submittedName>
</protein>
<dbReference type="AlphaFoldDB" id="A0A550C4Z4"/>
<reference evidence="2 3" key="1">
    <citation type="journal article" date="2019" name="New Phytol.">
        <title>Comparative genomics reveals unique wood-decay strategies and fruiting body development in the Schizophyllaceae.</title>
        <authorList>
            <person name="Almasi E."/>
            <person name="Sahu N."/>
            <person name="Krizsan K."/>
            <person name="Balint B."/>
            <person name="Kovacs G.M."/>
            <person name="Kiss B."/>
            <person name="Cseklye J."/>
            <person name="Drula E."/>
            <person name="Henrissat B."/>
            <person name="Nagy I."/>
            <person name="Chovatia M."/>
            <person name="Adam C."/>
            <person name="LaButti K."/>
            <person name="Lipzen A."/>
            <person name="Riley R."/>
            <person name="Grigoriev I.V."/>
            <person name="Nagy L.G."/>
        </authorList>
    </citation>
    <scope>NUCLEOTIDE SEQUENCE [LARGE SCALE GENOMIC DNA]</scope>
    <source>
        <strain evidence="2 3">NL-1724</strain>
    </source>
</reference>
<feature type="compositionally biased region" description="Low complexity" evidence="1">
    <location>
        <begin position="11"/>
        <end position="22"/>
    </location>
</feature>
<proteinExistence type="predicted"/>
<evidence type="ECO:0000313" key="2">
    <source>
        <dbReference type="EMBL" id="TRM59776.1"/>
    </source>
</evidence>
<gene>
    <name evidence="2" type="ORF">BD626DRAFT_507212</name>
</gene>
<comment type="caution">
    <text evidence="2">The sequence shown here is derived from an EMBL/GenBank/DDBJ whole genome shotgun (WGS) entry which is preliminary data.</text>
</comment>
<name>A0A550C4Z4_9AGAR</name>
<evidence type="ECO:0000256" key="1">
    <source>
        <dbReference type="SAM" id="MobiDB-lite"/>
    </source>
</evidence>
<feature type="region of interest" description="Disordered" evidence="1">
    <location>
        <begin position="45"/>
        <end position="72"/>
    </location>
</feature>
<dbReference type="Proteomes" id="UP000320762">
    <property type="component" value="Unassembled WGS sequence"/>
</dbReference>
<dbReference type="EMBL" id="VDMD01000026">
    <property type="protein sequence ID" value="TRM59776.1"/>
    <property type="molecule type" value="Genomic_DNA"/>
</dbReference>
<accession>A0A550C4Z4</accession>
<feature type="region of interest" description="Disordered" evidence="1">
    <location>
        <begin position="1"/>
        <end position="22"/>
    </location>
</feature>
<sequence>MRRFKRTTFGSLTSTSPLNSTLNLKSFGNHWTQGRGRYLHLAPLPTPSGHAVDPAARRRHGNSPPTPVPTSY</sequence>
<evidence type="ECO:0000313" key="3">
    <source>
        <dbReference type="Proteomes" id="UP000320762"/>
    </source>
</evidence>
<keyword evidence="3" id="KW-1185">Reference proteome</keyword>
<organism evidence="2 3">
    <name type="scientific">Schizophyllum amplum</name>
    <dbReference type="NCBI Taxonomy" id="97359"/>
    <lineage>
        <taxon>Eukaryota</taxon>
        <taxon>Fungi</taxon>
        <taxon>Dikarya</taxon>
        <taxon>Basidiomycota</taxon>
        <taxon>Agaricomycotina</taxon>
        <taxon>Agaricomycetes</taxon>
        <taxon>Agaricomycetidae</taxon>
        <taxon>Agaricales</taxon>
        <taxon>Schizophyllaceae</taxon>
        <taxon>Schizophyllum</taxon>
    </lineage>
</organism>